<dbReference type="CDD" id="cd01166">
    <property type="entry name" value="KdgK"/>
    <property type="match status" value="1"/>
</dbReference>
<proteinExistence type="inferred from homology"/>
<dbReference type="InterPro" id="IPR029056">
    <property type="entry name" value="Ribokinase-like"/>
</dbReference>
<dbReference type="Pfam" id="PF00294">
    <property type="entry name" value="PfkB"/>
    <property type="match status" value="1"/>
</dbReference>
<comment type="caution">
    <text evidence="5">The sequence shown here is derived from an EMBL/GenBank/DDBJ whole genome shotgun (WGS) entry which is preliminary data.</text>
</comment>
<dbReference type="InterPro" id="IPR011611">
    <property type="entry name" value="PfkB_dom"/>
</dbReference>
<evidence type="ECO:0000259" key="4">
    <source>
        <dbReference type="Pfam" id="PF00294"/>
    </source>
</evidence>
<feature type="domain" description="Carbohydrate kinase PfkB" evidence="4">
    <location>
        <begin position="3"/>
        <end position="324"/>
    </location>
</feature>
<evidence type="ECO:0000313" key="6">
    <source>
        <dbReference type="Proteomes" id="UP001500552"/>
    </source>
</evidence>
<name>A0ABP8LP50_9BACT</name>
<evidence type="ECO:0000256" key="2">
    <source>
        <dbReference type="ARBA" id="ARBA00022679"/>
    </source>
</evidence>
<dbReference type="RefSeq" id="WP_345158877.1">
    <property type="nucleotide sequence ID" value="NZ_BAABHC010000011.1"/>
</dbReference>
<evidence type="ECO:0000256" key="1">
    <source>
        <dbReference type="ARBA" id="ARBA00010688"/>
    </source>
</evidence>
<dbReference type="Gene3D" id="3.40.1190.20">
    <property type="match status" value="1"/>
</dbReference>
<keyword evidence="2" id="KW-0808">Transferase</keyword>
<protein>
    <submittedName>
        <fullName evidence="5">Sugar kinase</fullName>
    </submittedName>
</protein>
<organism evidence="5 6">
    <name type="scientific">Pontibacter saemangeumensis</name>
    <dbReference type="NCBI Taxonomy" id="1084525"/>
    <lineage>
        <taxon>Bacteria</taxon>
        <taxon>Pseudomonadati</taxon>
        <taxon>Bacteroidota</taxon>
        <taxon>Cytophagia</taxon>
        <taxon>Cytophagales</taxon>
        <taxon>Hymenobacteraceae</taxon>
        <taxon>Pontibacter</taxon>
    </lineage>
</organism>
<dbReference type="PANTHER" id="PTHR43320">
    <property type="entry name" value="SUGAR KINASE"/>
    <property type="match status" value="1"/>
</dbReference>
<accession>A0ABP8LP50</accession>
<comment type="similarity">
    <text evidence="1">Belongs to the carbohydrate kinase PfkB family.</text>
</comment>
<dbReference type="InterPro" id="IPR052700">
    <property type="entry name" value="Carb_kinase_PfkB-like"/>
</dbReference>
<evidence type="ECO:0000313" key="5">
    <source>
        <dbReference type="EMBL" id="GAA4432478.1"/>
    </source>
</evidence>
<dbReference type="EMBL" id="BAABHC010000011">
    <property type="protein sequence ID" value="GAA4432478.1"/>
    <property type="molecule type" value="Genomic_DNA"/>
</dbReference>
<dbReference type="Proteomes" id="UP001500552">
    <property type="component" value="Unassembled WGS sequence"/>
</dbReference>
<keyword evidence="3 5" id="KW-0418">Kinase</keyword>
<dbReference type="GO" id="GO:0016301">
    <property type="term" value="F:kinase activity"/>
    <property type="evidence" value="ECO:0007669"/>
    <property type="project" value="UniProtKB-KW"/>
</dbReference>
<dbReference type="PANTHER" id="PTHR43320:SF2">
    <property type="entry name" value="2-DEHYDRO-3-DEOXYGLUCONOKINASE_2-DEHYDRO-3-DEOXYGALACTONOKINASE"/>
    <property type="match status" value="1"/>
</dbReference>
<dbReference type="SUPFAM" id="SSF53613">
    <property type="entry name" value="Ribokinase-like"/>
    <property type="match status" value="1"/>
</dbReference>
<gene>
    <name evidence="5" type="ORF">GCM10023188_21080</name>
</gene>
<keyword evidence="6" id="KW-1185">Reference proteome</keyword>
<sequence length="340" mass="37567">MGNVLSFGELLLRICPDMDGQWLQENTLPFYVGGAEANVAAALSLWGVPSSYLTALPGNFLSDQVVSYLGSRAIQTDKILYHGNRMGLYYLPKGKDLKNAGVLYDRSGSAFADLRPGLIDWDDVFEGVSWFHFSAICPALSQGVAEVCEEALVAARRKNITISLDLNYRAKLWQYGKAPLAVMPALAQHCHLIMGNIWAAHTMLGIPLDEELIAGRDKESLLQHARLSSAEVIRQYPNCRTVANTFRFDYGEEGIRYYTTLYSKEGLTCSREYMADKIVDKVGSGDCFMAGLIYGFHKNLPLPQTLEFATAAAFIKLFTLGDATNSTVAEIHETMSSYAK</sequence>
<evidence type="ECO:0000256" key="3">
    <source>
        <dbReference type="ARBA" id="ARBA00022777"/>
    </source>
</evidence>
<reference evidence="6" key="1">
    <citation type="journal article" date="2019" name="Int. J. Syst. Evol. Microbiol.">
        <title>The Global Catalogue of Microorganisms (GCM) 10K type strain sequencing project: providing services to taxonomists for standard genome sequencing and annotation.</title>
        <authorList>
            <consortium name="The Broad Institute Genomics Platform"/>
            <consortium name="The Broad Institute Genome Sequencing Center for Infectious Disease"/>
            <person name="Wu L."/>
            <person name="Ma J."/>
        </authorList>
    </citation>
    <scope>NUCLEOTIDE SEQUENCE [LARGE SCALE GENOMIC DNA]</scope>
    <source>
        <strain evidence="6">JCM 17926</strain>
    </source>
</reference>